<evidence type="ECO:0000313" key="4">
    <source>
        <dbReference type="Proteomes" id="UP000308005"/>
    </source>
</evidence>
<feature type="compositionally biased region" description="Basic and acidic residues" evidence="1">
    <location>
        <begin position="356"/>
        <end position="365"/>
    </location>
</feature>
<keyword evidence="2" id="KW-1133">Transmembrane helix</keyword>
<reference evidence="3 4" key="1">
    <citation type="submission" date="2018-10" db="EMBL/GenBank/DDBJ databases">
        <title>Fifty Aureobasidium pullulans genomes reveal a recombining polyextremotolerant generalist.</title>
        <authorList>
            <person name="Gostincar C."/>
            <person name="Turk M."/>
            <person name="Zajc J."/>
            <person name="Gunde-Cimerman N."/>
        </authorList>
    </citation>
    <scope>NUCLEOTIDE SEQUENCE [LARGE SCALE GENOMIC DNA]</scope>
    <source>
        <strain evidence="3 4">EXF-3863</strain>
    </source>
</reference>
<dbReference type="EMBL" id="QZBM01000624">
    <property type="protein sequence ID" value="THZ12132.1"/>
    <property type="molecule type" value="Genomic_DNA"/>
</dbReference>
<feature type="transmembrane region" description="Helical" evidence="2">
    <location>
        <begin position="6"/>
        <end position="27"/>
    </location>
</feature>
<proteinExistence type="predicted"/>
<comment type="caution">
    <text evidence="3">The sequence shown here is derived from an EMBL/GenBank/DDBJ whole genome shotgun (WGS) entry which is preliminary data.</text>
</comment>
<dbReference type="AlphaFoldDB" id="A0A4S9SME0"/>
<evidence type="ECO:0000256" key="1">
    <source>
        <dbReference type="SAM" id="MobiDB-lite"/>
    </source>
</evidence>
<dbReference type="Proteomes" id="UP000308005">
    <property type="component" value="Unassembled WGS sequence"/>
</dbReference>
<keyword evidence="2" id="KW-0812">Transmembrane</keyword>
<accession>A0A4S9SME0</accession>
<feature type="compositionally biased region" description="Acidic residues" evidence="1">
    <location>
        <begin position="340"/>
        <end position="355"/>
    </location>
</feature>
<evidence type="ECO:0000313" key="3">
    <source>
        <dbReference type="EMBL" id="THZ12132.1"/>
    </source>
</evidence>
<feature type="region of interest" description="Disordered" evidence="1">
    <location>
        <begin position="322"/>
        <end position="365"/>
    </location>
</feature>
<sequence length="365" mass="40772">MTAQTIHAISTSLSSVSCVILVAWLYCSCHVFSRVPHVVTYRLKTSLAPVELRHKACSGQSRQTKYLRPPAPSYPEYLVPLPRQIPASFAFTLPALQILIRSSKSSQCRLNQALHPFVGAGEPLNQVLNCPIPSSSMVTIEAVVHKNTADLAQYLNDQRPHPPRNFVPDLIEGAQVKPCTGWMDLGKPPQNGWWADRQTCQCPPCYYYHLTDLVNNGSLPFSVAVPLAQLINVGLIRLNFRHPKHENVFTAEDKDYAMSLHRDICYGINSGQLPLQLLEILLIASRKAVLKPLTAEDPEYHHKEFEMYLKRAIQKYKDEGKGLGLDLEDDTEQAQAGAQAEDEESAESVSDEDDGVEKADMDREV</sequence>
<name>A0A4S9SME0_AURPU</name>
<evidence type="ECO:0000256" key="2">
    <source>
        <dbReference type="SAM" id="Phobius"/>
    </source>
</evidence>
<protein>
    <submittedName>
        <fullName evidence="3">Uncharacterized protein</fullName>
    </submittedName>
</protein>
<organism evidence="3 4">
    <name type="scientific">Aureobasidium pullulans</name>
    <name type="common">Black yeast</name>
    <name type="synonym">Pullularia pullulans</name>
    <dbReference type="NCBI Taxonomy" id="5580"/>
    <lineage>
        <taxon>Eukaryota</taxon>
        <taxon>Fungi</taxon>
        <taxon>Dikarya</taxon>
        <taxon>Ascomycota</taxon>
        <taxon>Pezizomycotina</taxon>
        <taxon>Dothideomycetes</taxon>
        <taxon>Dothideomycetidae</taxon>
        <taxon>Dothideales</taxon>
        <taxon>Saccotheciaceae</taxon>
        <taxon>Aureobasidium</taxon>
    </lineage>
</organism>
<gene>
    <name evidence="3" type="ORF">D6C91_08726</name>
</gene>
<keyword evidence="2" id="KW-0472">Membrane</keyword>